<keyword evidence="4 8" id="KW-0413">Isomerase</keyword>
<evidence type="ECO:0000256" key="6">
    <source>
        <dbReference type="SAM" id="Coils"/>
    </source>
</evidence>
<name>A0A8J2HNT3_COTCN</name>
<dbReference type="InterPro" id="IPR042282">
    <property type="entry name" value="FKBP6/shu"/>
</dbReference>
<keyword evidence="9" id="KW-1185">Reference proteome</keyword>
<dbReference type="EC" id="5.2.1.8" evidence="4"/>
<evidence type="ECO:0000256" key="1">
    <source>
        <dbReference type="ARBA" id="ARBA00009648"/>
    </source>
</evidence>
<dbReference type="GO" id="GO:0007283">
    <property type="term" value="P:spermatogenesis"/>
    <property type="evidence" value="ECO:0007669"/>
    <property type="project" value="TreeGrafter"/>
</dbReference>
<comment type="similarity">
    <text evidence="1">Belongs to the FKBP6 family.</text>
</comment>
<feature type="coiled-coil region" evidence="6">
    <location>
        <begin position="317"/>
        <end position="347"/>
    </location>
</feature>
<comment type="caution">
    <text evidence="8">The sequence shown here is derived from an EMBL/GenBank/DDBJ whole genome shotgun (WGS) entry which is preliminary data.</text>
</comment>
<dbReference type="AlphaFoldDB" id="A0A8J2HNT3"/>
<organism evidence="8 9">
    <name type="scientific">Cotesia congregata</name>
    <name type="common">Parasitoid wasp</name>
    <name type="synonym">Apanteles congregatus</name>
    <dbReference type="NCBI Taxonomy" id="51543"/>
    <lineage>
        <taxon>Eukaryota</taxon>
        <taxon>Metazoa</taxon>
        <taxon>Ecdysozoa</taxon>
        <taxon>Arthropoda</taxon>
        <taxon>Hexapoda</taxon>
        <taxon>Insecta</taxon>
        <taxon>Pterygota</taxon>
        <taxon>Neoptera</taxon>
        <taxon>Endopterygota</taxon>
        <taxon>Hymenoptera</taxon>
        <taxon>Apocrita</taxon>
        <taxon>Ichneumonoidea</taxon>
        <taxon>Braconidae</taxon>
        <taxon>Microgastrinae</taxon>
        <taxon>Cotesia</taxon>
    </lineage>
</organism>
<dbReference type="PANTHER" id="PTHR46674:SF1">
    <property type="entry name" value="INACTIVE PEPTIDYL-PROLYL CIS-TRANS ISOMERASE FKBP6"/>
    <property type="match status" value="1"/>
</dbReference>
<keyword evidence="6" id="KW-0175">Coiled coil</keyword>
<keyword evidence="4" id="KW-0697">Rotamase</keyword>
<dbReference type="GO" id="GO:0051879">
    <property type="term" value="F:Hsp90 protein binding"/>
    <property type="evidence" value="ECO:0007669"/>
    <property type="project" value="TreeGrafter"/>
</dbReference>
<gene>
    <name evidence="8" type="ORF">HICCMSTLAB_LOCUS9899</name>
</gene>
<dbReference type="SMART" id="SM00028">
    <property type="entry name" value="TPR"/>
    <property type="match status" value="2"/>
</dbReference>
<protein>
    <recommendedName>
        <fullName evidence="4">peptidylprolyl isomerase</fullName>
        <ecNumber evidence="4">5.2.1.8</ecNumber>
    </recommendedName>
</protein>
<evidence type="ECO:0000256" key="4">
    <source>
        <dbReference type="PROSITE-ProRule" id="PRU00277"/>
    </source>
</evidence>
<reference evidence="8" key="1">
    <citation type="submission" date="2021-04" db="EMBL/GenBank/DDBJ databases">
        <authorList>
            <person name="Chebbi M.A.C M."/>
        </authorList>
    </citation>
    <scope>NUCLEOTIDE SEQUENCE</scope>
</reference>
<dbReference type="InterPro" id="IPR011990">
    <property type="entry name" value="TPR-like_helical_dom_sf"/>
</dbReference>
<dbReference type="InterPro" id="IPR046357">
    <property type="entry name" value="PPIase_dom_sf"/>
</dbReference>
<dbReference type="Proteomes" id="UP000786811">
    <property type="component" value="Unassembled WGS sequence"/>
</dbReference>
<dbReference type="PROSITE" id="PS50059">
    <property type="entry name" value="FKBP_PPIASE"/>
    <property type="match status" value="1"/>
</dbReference>
<dbReference type="EMBL" id="CAJNRD030001122">
    <property type="protein sequence ID" value="CAG5100826.1"/>
    <property type="molecule type" value="Genomic_DNA"/>
</dbReference>
<dbReference type="Gene3D" id="3.10.50.40">
    <property type="match status" value="1"/>
</dbReference>
<feature type="repeat" description="TPR" evidence="5">
    <location>
        <begin position="384"/>
        <end position="417"/>
    </location>
</feature>
<dbReference type="InterPro" id="IPR019734">
    <property type="entry name" value="TPR_rpt"/>
</dbReference>
<feature type="domain" description="PPIase FKBP-type" evidence="7">
    <location>
        <begin position="189"/>
        <end position="278"/>
    </location>
</feature>
<dbReference type="PROSITE" id="PS50293">
    <property type="entry name" value="TPR_REGION"/>
    <property type="match status" value="1"/>
</dbReference>
<dbReference type="GO" id="GO:0005737">
    <property type="term" value="C:cytoplasm"/>
    <property type="evidence" value="ECO:0007669"/>
    <property type="project" value="TreeGrafter"/>
</dbReference>
<evidence type="ECO:0000313" key="8">
    <source>
        <dbReference type="EMBL" id="CAG5100826.1"/>
    </source>
</evidence>
<dbReference type="InterPro" id="IPR001179">
    <property type="entry name" value="PPIase_FKBP_dom"/>
</dbReference>
<dbReference type="SUPFAM" id="SSF54534">
    <property type="entry name" value="FKBP-like"/>
    <property type="match status" value="1"/>
</dbReference>
<dbReference type="GO" id="GO:0003755">
    <property type="term" value="F:peptidyl-prolyl cis-trans isomerase activity"/>
    <property type="evidence" value="ECO:0007669"/>
    <property type="project" value="UniProtKB-KW"/>
</dbReference>
<evidence type="ECO:0000256" key="3">
    <source>
        <dbReference type="ARBA" id="ARBA00022803"/>
    </source>
</evidence>
<evidence type="ECO:0000256" key="5">
    <source>
        <dbReference type="PROSITE-ProRule" id="PRU00339"/>
    </source>
</evidence>
<keyword evidence="3 5" id="KW-0802">TPR repeat</keyword>
<comment type="catalytic activity">
    <reaction evidence="4">
        <text>[protein]-peptidylproline (omega=180) = [protein]-peptidylproline (omega=0)</text>
        <dbReference type="Rhea" id="RHEA:16237"/>
        <dbReference type="Rhea" id="RHEA-COMP:10747"/>
        <dbReference type="Rhea" id="RHEA-COMP:10748"/>
        <dbReference type="ChEBI" id="CHEBI:83833"/>
        <dbReference type="ChEBI" id="CHEBI:83834"/>
        <dbReference type="EC" id="5.2.1.8"/>
    </reaction>
</comment>
<dbReference type="Pfam" id="PF00254">
    <property type="entry name" value="FKBP_C"/>
    <property type="match status" value="1"/>
</dbReference>
<keyword evidence="2" id="KW-0677">Repeat</keyword>
<dbReference type="PANTHER" id="PTHR46674">
    <property type="entry name" value="INACTIVE PEPTIDYL-PROLYL CIS-TRANS ISOMERASE FKBP6"/>
    <property type="match status" value="1"/>
</dbReference>
<accession>A0A8J2HNT3</accession>
<dbReference type="InterPro" id="IPR013105">
    <property type="entry name" value="TPR_2"/>
</dbReference>
<dbReference type="Gene3D" id="1.25.40.10">
    <property type="entry name" value="Tetratricopeptide repeat domain"/>
    <property type="match status" value="1"/>
</dbReference>
<dbReference type="PROSITE" id="PS50005">
    <property type="entry name" value="TPR"/>
    <property type="match status" value="1"/>
</dbReference>
<dbReference type="Pfam" id="PF07719">
    <property type="entry name" value="TPR_2"/>
    <property type="match status" value="1"/>
</dbReference>
<evidence type="ECO:0000256" key="2">
    <source>
        <dbReference type="ARBA" id="ARBA00022737"/>
    </source>
</evidence>
<proteinExistence type="inferred from homology"/>
<dbReference type="SUPFAM" id="SSF48452">
    <property type="entry name" value="TPR-like"/>
    <property type="match status" value="1"/>
</dbReference>
<evidence type="ECO:0000313" key="9">
    <source>
        <dbReference type="Proteomes" id="UP000786811"/>
    </source>
</evidence>
<evidence type="ECO:0000259" key="7">
    <source>
        <dbReference type="PROSITE" id="PS50059"/>
    </source>
</evidence>
<sequence length="524" mass="60967">MSRTVIFQLLRMKRRLFLKPSCSKYLNYFFYHYIATQRRKRRGSYFKRLKTKLTFKSLRSLPLIQSIIMANGVDPVFGVNLRDLMSDDGVIFNYGNEIDENDHERFKFDPHVNFTDDELLKFINLDISDDERDDDSDDRDNDDGKKCKATVLPGLNFDKIKEKMQNLRDDGKIKKLILQQGVGNIIPANSLVTVKYSGYLEGQDNPFDSTYHRKSVSRFRLSYSELIWGLDLSIQSMRKHEVSLFLIDPDLAYGEIGCWPTIPGNSEVMFIVQLTDYNDNTETDDFKLLEPVDRKVFLKIEKSIKQSLLTGANNYQRGQVKLAISEYKRAIDRLENSHLDNDEEENRYNSLLSRAYQNLAVCYNKENMPRKACIACNDVVNKTAKTYFHYGRALIKMGEYQEAIEKLNLGLKMDPHNKEMTKELNLADKLQRFSLIIKQNMQSSCLNVAKLSSDAKNQEYRKIASEFCDNFTINNNIMREPFPNKIDPLLRDIIRKIALLKGIKVTSVDKDGKIDFYLEKSNYQ</sequence>
<dbReference type="OrthoDB" id="8116123at2759"/>
<dbReference type="GO" id="GO:0034587">
    <property type="term" value="P:piRNA processing"/>
    <property type="evidence" value="ECO:0007669"/>
    <property type="project" value="TreeGrafter"/>
</dbReference>